<keyword evidence="4" id="KW-1185">Reference proteome</keyword>
<sequence length="203" mass="22293">MSPRFEKAISSIYFDAPRCADLPELLQVQMLFTSIYGKEFVSAATELRPDCGVNHQLLKEIAEHEDWDPTSTEIEFFKPCEDLLPDSDADSDSLDLPEFLMFHCGRAQMLHHPVINPPSPAAPKPEKNEMSNDPDGAKENKQFLPFISPPSISATPSEPPPAISKPKTESNLDLQDVLAADQEAAETAERAADAARSAASRTT</sequence>
<feature type="compositionally biased region" description="Basic and acidic residues" evidence="2">
    <location>
        <begin position="124"/>
        <end position="141"/>
    </location>
</feature>
<accession>A0A6A3BUT6</accession>
<dbReference type="InterPro" id="IPR042277">
    <property type="entry name" value="IST1-like"/>
</dbReference>
<proteinExistence type="inferred from homology"/>
<comment type="caution">
    <text evidence="3">The sequence shown here is derived from an EMBL/GenBank/DDBJ whole genome shotgun (WGS) entry which is preliminary data.</text>
</comment>
<dbReference type="GO" id="GO:0015031">
    <property type="term" value="P:protein transport"/>
    <property type="evidence" value="ECO:0007669"/>
    <property type="project" value="InterPro"/>
</dbReference>
<gene>
    <name evidence="3" type="ORF">F3Y22_tig00110007pilonHSYRG00112</name>
</gene>
<dbReference type="InterPro" id="IPR005061">
    <property type="entry name" value="Ist1"/>
</dbReference>
<dbReference type="PANTHER" id="PTHR12161">
    <property type="entry name" value="IST1 FAMILY MEMBER"/>
    <property type="match status" value="1"/>
</dbReference>
<dbReference type="Proteomes" id="UP000436088">
    <property type="component" value="Unassembled WGS sequence"/>
</dbReference>
<dbReference type="AlphaFoldDB" id="A0A6A3BUT6"/>
<organism evidence="3 4">
    <name type="scientific">Hibiscus syriacus</name>
    <name type="common">Rose of Sharon</name>
    <dbReference type="NCBI Taxonomy" id="106335"/>
    <lineage>
        <taxon>Eukaryota</taxon>
        <taxon>Viridiplantae</taxon>
        <taxon>Streptophyta</taxon>
        <taxon>Embryophyta</taxon>
        <taxon>Tracheophyta</taxon>
        <taxon>Spermatophyta</taxon>
        <taxon>Magnoliopsida</taxon>
        <taxon>eudicotyledons</taxon>
        <taxon>Gunneridae</taxon>
        <taxon>Pentapetalae</taxon>
        <taxon>rosids</taxon>
        <taxon>malvids</taxon>
        <taxon>Malvales</taxon>
        <taxon>Malvaceae</taxon>
        <taxon>Malvoideae</taxon>
        <taxon>Hibiscus</taxon>
    </lineage>
</organism>
<feature type="compositionally biased region" description="Low complexity" evidence="2">
    <location>
        <begin position="194"/>
        <end position="203"/>
    </location>
</feature>
<evidence type="ECO:0000256" key="1">
    <source>
        <dbReference type="ARBA" id="ARBA00005536"/>
    </source>
</evidence>
<dbReference type="PANTHER" id="PTHR12161:SF5">
    <property type="entry name" value="IST1 HOMOLOG"/>
    <property type="match status" value="1"/>
</dbReference>
<dbReference type="Pfam" id="PF03398">
    <property type="entry name" value="Ist1"/>
    <property type="match status" value="1"/>
</dbReference>
<reference evidence="3" key="1">
    <citation type="submission" date="2019-09" db="EMBL/GenBank/DDBJ databases">
        <title>Draft genome information of white flower Hibiscus syriacus.</title>
        <authorList>
            <person name="Kim Y.-M."/>
        </authorList>
    </citation>
    <scope>NUCLEOTIDE SEQUENCE [LARGE SCALE GENOMIC DNA]</scope>
    <source>
        <strain evidence="3">YM2019G1</strain>
    </source>
</reference>
<protein>
    <submittedName>
        <fullName evidence="3">Uncharacterized protein</fullName>
    </submittedName>
</protein>
<comment type="similarity">
    <text evidence="1">Belongs to the IST1 family.</text>
</comment>
<dbReference type="EMBL" id="VEPZ02000808">
    <property type="protein sequence ID" value="KAE8718639.1"/>
    <property type="molecule type" value="Genomic_DNA"/>
</dbReference>
<evidence type="ECO:0000313" key="3">
    <source>
        <dbReference type="EMBL" id="KAE8718639.1"/>
    </source>
</evidence>
<evidence type="ECO:0000256" key="2">
    <source>
        <dbReference type="SAM" id="MobiDB-lite"/>
    </source>
</evidence>
<feature type="region of interest" description="Disordered" evidence="2">
    <location>
        <begin position="113"/>
        <end position="203"/>
    </location>
</feature>
<name>A0A6A3BUT6_HIBSY</name>
<dbReference type="Gene3D" id="1.20.1260.60">
    <property type="entry name" value="Vacuolar protein sorting-associated protein Ist1"/>
    <property type="match status" value="1"/>
</dbReference>
<evidence type="ECO:0000313" key="4">
    <source>
        <dbReference type="Proteomes" id="UP000436088"/>
    </source>
</evidence>